<evidence type="ECO:0000313" key="1">
    <source>
        <dbReference type="EMBL" id="AHJ87136.1"/>
    </source>
</evidence>
<reference evidence="2" key="1">
    <citation type="submission" date="2014-01" db="EMBL/GenBank/DDBJ databases">
        <title>Genomic and Proteomic Analysis of Broad Host Range Virulent Bacillus Group Phage BCP8-2 Leading To the Creation of New Genus within Myoviruses.</title>
        <authorList>
            <person name="Bandara N."/>
            <person name="Asare P.T."/>
            <person name="Kim K.P."/>
        </authorList>
    </citation>
    <scope>NUCLEOTIDE SEQUENCE [LARGE SCALE GENOMIC DNA]</scope>
</reference>
<dbReference type="GeneID" id="24723362"/>
<evidence type="ECO:0000313" key="2">
    <source>
        <dbReference type="Proteomes" id="UP000033014"/>
    </source>
</evidence>
<proteinExistence type="predicted"/>
<dbReference type="EMBL" id="KJ081346">
    <property type="protein sequence ID" value="AHJ87136.1"/>
    <property type="molecule type" value="Genomic_DNA"/>
</dbReference>
<dbReference type="RefSeq" id="YP_009149659.1">
    <property type="nucleotide sequence ID" value="NC_027355.1"/>
</dbReference>
<dbReference type="KEGG" id="vg:24723362"/>
<gene>
    <name evidence="1" type="ORF">BCP8-2_098</name>
</gene>
<keyword evidence="2" id="KW-1185">Reference proteome</keyword>
<sequence>MRINLPVEKKKELEYRVGDIIVLQSGNPYFIVKLPNTGEYALLKQDMRAFASGRFQTIDFLIKDLRRFCSDFKHFSTEEYELALVKKEDVQ</sequence>
<name>A0A0E3D9F5_9CAUD</name>
<reference evidence="1 2" key="2">
    <citation type="journal article" date="2015" name="Arch. Virol.">
        <title>Complete genome sequence analysis and identification of putative metallo-beta-lactamase and SpoIIIE homologs in Bacillus cereus group phage BCP8-2, a new member of the proposed Bastille-like group.</title>
        <authorList>
            <person name="Asare P.T."/>
            <person name="Bandara N."/>
            <person name="Jeong T.Y."/>
            <person name="Ryu S."/>
            <person name="Klumpp J."/>
            <person name="Kim K.P."/>
        </authorList>
    </citation>
    <scope>NUCLEOTIDE SEQUENCE [LARGE SCALE GENOMIC DNA]</scope>
    <source>
        <strain evidence="1">BCP8-2</strain>
    </source>
</reference>
<dbReference type="OrthoDB" id="27973at10239"/>
<organism evidence="1 2">
    <name type="scientific">Bacillus phage BCP8-2</name>
    <dbReference type="NCBI Taxonomy" id="1129192"/>
    <lineage>
        <taxon>Viruses</taxon>
        <taxon>Duplodnaviria</taxon>
        <taxon>Heunggongvirae</taxon>
        <taxon>Uroviricota</taxon>
        <taxon>Caudoviricetes</taxon>
        <taxon>Herelleviridae</taxon>
        <taxon>Bastillevirinae</taxon>
        <taxon>Caeruleovirus</taxon>
        <taxon>Caeruleovirus BCP82</taxon>
    </lineage>
</organism>
<dbReference type="Proteomes" id="UP000033014">
    <property type="component" value="Segment"/>
</dbReference>
<protein>
    <submittedName>
        <fullName evidence="1">Uncharacterized protein</fullName>
    </submittedName>
</protein>
<accession>A0A0E3D9F5</accession>